<keyword evidence="2" id="KW-1185">Reference proteome</keyword>
<dbReference type="Proteomes" id="UP000828941">
    <property type="component" value="Chromosome 2"/>
</dbReference>
<evidence type="ECO:0000313" key="1">
    <source>
        <dbReference type="EMBL" id="KAI4353119.1"/>
    </source>
</evidence>
<gene>
    <name evidence="1" type="ORF">L6164_002091</name>
</gene>
<comment type="caution">
    <text evidence="1">The sequence shown here is derived from an EMBL/GenBank/DDBJ whole genome shotgun (WGS) entry which is preliminary data.</text>
</comment>
<organism evidence="1 2">
    <name type="scientific">Bauhinia variegata</name>
    <name type="common">Purple orchid tree</name>
    <name type="synonym">Phanera variegata</name>
    <dbReference type="NCBI Taxonomy" id="167791"/>
    <lineage>
        <taxon>Eukaryota</taxon>
        <taxon>Viridiplantae</taxon>
        <taxon>Streptophyta</taxon>
        <taxon>Embryophyta</taxon>
        <taxon>Tracheophyta</taxon>
        <taxon>Spermatophyta</taxon>
        <taxon>Magnoliopsida</taxon>
        <taxon>eudicotyledons</taxon>
        <taxon>Gunneridae</taxon>
        <taxon>Pentapetalae</taxon>
        <taxon>rosids</taxon>
        <taxon>fabids</taxon>
        <taxon>Fabales</taxon>
        <taxon>Fabaceae</taxon>
        <taxon>Cercidoideae</taxon>
        <taxon>Cercideae</taxon>
        <taxon>Bauhiniinae</taxon>
        <taxon>Bauhinia</taxon>
    </lineage>
</organism>
<dbReference type="EMBL" id="CM039427">
    <property type="protein sequence ID" value="KAI4353119.1"/>
    <property type="molecule type" value="Genomic_DNA"/>
</dbReference>
<name>A0ACB9PYZ9_BAUVA</name>
<evidence type="ECO:0000313" key="2">
    <source>
        <dbReference type="Proteomes" id="UP000828941"/>
    </source>
</evidence>
<sequence length="263" mass="30155">MLSRLMQVTELEAVVSMLDKYVLLLESKVQSVFQECDFLKFPLLERLRLDSCIFSEKIKVSSAHLKVLEFGDHCPSFNLKGVNIDAPNLCSLKHRTSMEIPAFSILSSSSLLQVELSINSISYWDWKKLRQFFESFEQRSILTSLSIQIDALYNEFNIDVLRDVPVPPPSIKHLNLCIGPELHTTTVFDLVIGLLYSCCPASIYVGCDSKMSDSTFSNVLSSEKHECYCSSRDIKCWWHTLKDVQITKKVREVHDEITIQLEY</sequence>
<reference evidence="1 2" key="1">
    <citation type="journal article" date="2022" name="DNA Res.">
        <title>Chromosomal-level genome assembly of the orchid tree Bauhinia variegata (Leguminosae; Cercidoideae) supports the allotetraploid origin hypothesis of Bauhinia.</title>
        <authorList>
            <person name="Zhong Y."/>
            <person name="Chen Y."/>
            <person name="Zheng D."/>
            <person name="Pang J."/>
            <person name="Liu Y."/>
            <person name="Luo S."/>
            <person name="Meng S."/>
            <person name="Qian L."/>
            <person name="Wei D."/>
            <person name="Dai S."/>
            <person name="Zhou R."/>
        </authorList>
    </citation>
    <scope>NUCLEOTIDE SEQUENCE [LARGE SCALE GENOMIC DNA]</scope>
    <source>
        <strain evidence="1">BV-YZ2020</strain>
    </source>
</reference>
<accession>A0ACB9PYZ9</accession>
<protein>
    <submittedName>
        <fullName evidence="1">Uncharacterized protein</fullName>
    </submittedName>
</protein>
<proteinExistence type="predicted"/>